<dbReference type="EC" id="2.7.1.172" evidence="1"/>
<dbReference type="Pfam" id="PF03881">
    <property type="entry name" value="Fructosamin_kin"/>
    <property type="match status" value="1"/>
</dbReference>
<dbReference type="GO" id="GO:0102193">
    <property type="term" value="F:protein-ribulosamine 3-kinase activity"/>
    <property type="evidence" value="ECO:0007669"/>
    <property type="project" value="UniProtKB-EC"/>
</dbReference>
<dbReference type="InterPro" id="IPR011009">
    <property type="entry name" value="Kinase-like_dom_sf"/>
</dbReference>
<gene>
    <name evidence="3" type="ORF">NDN08_002252</name>
</gene>
<evidence type="ECO:0000313" key="3">
    <source>
        <dbReference type="EMBL" id="KAJ8905747.1"/>
    </source>
</evidence>
<comment type="caution">
    <text evidence="3">The sequence shown here is derived from an EMBL/GenBank/DDBJ whole genome shotgun (WGS) entry which is preliminary data.</text>
</comment>
<dbReference type="EMBL" id="JAMWBK010000004">
    <property type="protein sequence ID" value="KAJ8905747.1"/>
    <property type="molecule type" value="Genomic_DNA"/>
</dbReference>
<dbReference type="SUPFAM" id="SSF56112">
    <property type="entry name" value="Protein kinase-like (PK-like)"/>
    <property type="match status" value="1"/>
</dbReference>
<dbReference type="Proteomes" id="UP001157974">
    <property type="component" value="Unassembled WGS sequence"/>
</dbReference>
<dbReference type="Gene3D" id="3.90.1200.10">
    <property type="match status" value="1"/>
</dbReference>
<keyword evidence="4" id="KW-1185">Reference proteome</keyword>
<sequence>MIRVHLSLLIVKYVPRVVKKNMIGFLIQSGLLLGRNSQISTCSRVRGRRCMVDSIEDVSDEELDGLLQQADGPTGDKYQLSTSEKDPIASALRAVCGCNEVKGFELMDSRWNGNEAIRADTDRGNYFVKVNRVEDASVFMSEAVGLTTIRKTETVYCPMPLHVGSLPKVGEFGPGAFMILEWLPLVPFGASRPEAQENLGHGLAKMHVSSAMDEIHEGKFGFVINNYLSLTPMDNRWTDDWSEFLARRMGLLLQSLFEQKVYARAPFKKDESSELINLTQKLIESLKDRFADVPVKPSLLHGDLWIGNAGFTKDKAVVYDPACFFGHSEMDLAIMELFGGFTDKFYNAYHSRIPKAEGFEERAKVYKVYHYLNQLNLFGNEEVKVEVIKLLRKLVES</sequence>
<dbReference type="InterPro" id="IPR016477">
    <property type="entry name" value="Fructo-/Ketosamine-3-kinase"/>
</dbReference>
<dbReference type="PANTHER" id="PTHR12149:SF8">
    <property type="entry name" value="PROTEIN-RIBULOSAMINE 3-KINASE"/>
    <property type="match status" value="1"/>
</dbReference>
<accession>A0AAV8UWS5</accession>
<name>A0AAV8UWS5_9RHOD</name>
<proteinExistence type="predicted"/>
<dbReference type="Gene3D" id="3.30.200.20">
    <property type="entry name" value="Phosphorylase Kinase, domain 1"/>
    <property type="match status" value="1"/>
</dbReference>
<evidence type="ECO:0000256" key="1">
    <source>
        <dbReference type="ARBA" id="ARBA00011961"/>
    </source>
</evidence>
<reference evidence="3 4" key="1">
    <citation type="journal article" date="2023" name="Nat. Commun.">
        <title>Origin of minicircular mitochondrial genomes in red algae.</title>
        <authorList>
            <person name="Lee Y."/>
            <person name="Cho C.H."/>
            <person name="Lee Y.M."/>
            <person name="Park S.I."/>
            <person name="Yang J.H."/>
            <person name="West J.A."/>
            <person name="Bhattacharya D."/>
            <person name="Yoon H.S."/>
        </authorList>
    </citation>
    <scope>NUCLEOTIDE SEQUENCE [LARGE SCALE GENOMIC DNA]</scope>
    <source>
        <strain evidence="3 4">CCMP1338</strain>
        <tissue evidence="3">Whole cell</tissue>
    </source>
</reference>
<evidence type="ECO:0000256" key="2">
    <source>
        <dbReference type="ARBA" id="ARBA00048655"/>
    </source>
</evidence>
<dbReference type="PANTHER" id="PTHR12149">
    <property type="entry name" value="FRUCTOSAMINE 3 KINASE-RELATED PROTEIN"/>
    <property type="match status" value="1"/>
</dbReference>
<protein>
    <recommendedName>
        <fullName evidence="1">protein-ribulosamine 3-kinase</fullName>
        <ecNumber evidence="1">2.7.1.172</ecNumber>
    </recommendedName>
</protein>
<organism evidence="3 4">
    <name type="scientific">Rhodosorus marinus</name>
    <dbReference type="NCBI Taxonomy" id="101924"/>
    <lineage>
        <taxon>Eukaryota</taxon>
        <taxon>Rhodophyta</taxon>
        <taxon>Stylonematophyceae</taxon>
        <taxon>Stylonematales</taxon>
        <taxon>Stylonemataceae</taxon>
        <taxon>Rhodosorus</taxon>
    </lineage>
</organism>
<comment type="catalytic activity">
    <reaction evidence="2">
        <text>N(6)-D-ribulosyl-L-lysyl-[protein] + ATP = N(6)-(3-O-phospho-D-ribulosyl)-L-lysyl-[protein] + ADP + H(+)</text>
        <dbReference type="Rhea" id="RHEA:48432"/>
        <dbReference type="Rhea" id="RHEA-COMP:12103"/>
        <dbReference type="Rhea" id="RHEA-COMP:12104"/>
        <dbReference type="ChEBI" id="CHEBI:15378"/>
        <dbReference type="ChEBI" id="CHEBI:30616"/>
        <dbReference type="ChEBI" id="CHEBI:90418"/>
        <dbReference type="ChEBI" id="CHEBI:90420"/>
        <dbReference type="ChEBI" id="CHEBI:456216"/>
        <dbReference type="EC" id="2.7.1.172"/>
    </reaction>
    <physiologicalReaction direction="left-to-right" evidence="2">
        <dbReference type="Rhea" id="RHEA:48433"/>
    </physiologicalReaction>
</comment>
<dbReference type="AlphaFoldDB" id="A0AAV8UWS5"/>
<evidence type="ECO:0000313" key="4">
    <source>
        <dbReference type="Proteomes" id="UP001157974"/>
    </source>
</evidence>